<evidence type="ECO:0000313" key="2">
    <source>
        <dbReference type="EMBL" id="EKC44150.1"/>
    </source>
</evidence>
<comment type="caution">
    <text evidence="2">The sequence shown here is derived from an EMBL/GenBank/DDBJ whole genome shotgun (WGS) entry which is preliminary data.</text>
</comment>
<reference evidence="2" key="1">
    <citation type="journal article" date="2013" name="Environ. Microbiol.">
        <title>Microbiota from the distal guts of lean and obese adolescents exhibit partial functional redundancy besides clear differences in community structure.</title>
        <authorList>
            <person name="Ferrer M."/>
            <person name="Ruiz A."/>
            <person name="Lanza F."/>
            <person name="Haange S.B."/>
            <person name="Oberbach A."/>
            <person name="Till H."/>
            <person name="Bargiela R."/>
            <person name="Campoy C."/>
            <person name="Segura M.T."/>
            <person name="Richter M."/>
            <person name="von Bergen M."/>
            <person name="Seifert J."/>
            <person name="Suarez A."/>
        </authorList>
    </citation>
    <scope>NUCLEOTIDE SEQUENCE</scope>
</reference>
<gene>
    <name evidence="2" type="ORF">LEA_20789</name>
</gene>
<sequence>FDADDVNEVVEKINDIGDVTADSGVKINEARNAYDNLDDDLKPYVSNLDVLLNAEKELSEIISLKEAKKTALEQLESYKDASDYTLNREAFNKALEKGMADISAAKNKDEVNTALIKAKAALDEIPTDSSLGSNDNGNVNVPSVPGTDGNTSNSGNTADTDIKGVSIPKTGRIGNAAVAFLMFSSFAAAMAVTAKRKKDEE</sequence>
<dbReference type="AlphaFoldDB" id="K1RRQ8"/>
<accession>K1RRQ8</accession>
<organism evidence="2">
    <name type="scientific">human gut metagenome</name>
    <dbReference type="NCBI Taxonomy" id="408170"/>
    <lineage>
        <taxon>unclassified sequences</taxon>
        <taxon>metagenomes</taxon>
        <taxon>organismal metagenomes</taxon>
    </lineage>
</organism>
<evidence type="ECO:0000256" key="1">
    <source>
        <dbReference type="SAM" id="MobiDB-lite"/>
    </source>
</evidence>
<dbReference type="EMBL" id="AJWY01014302">
    <property type="protein sequence ID" value="EKC44150.1"/>
    <property type="molecule type" value="Genomic_DNA"/>
</dbReference>
<feature type="non-terminal residue" evidence="2">
    <location>
        <position position="1"/>
    </location>
</feature>
<protein>
    <submittedName>
        <fullName evidence="2">Uncharacterized protein</fullName>
    </submittedName>
</protein>
<feature type="compositionally biased region" description="Polar residues" evidence="1">
    <location>
        <begin position="127"/>
        <end position="141"/>
    </location>
</feature>
<feature type="region of interest" description="Disordered" evidence="1">
    <location>
        <begin position="126"/>
        <end position="163"/>
    </location>
</feature>
<feature type="compositionally biased region" description="Polar residues" evidence="1">
    <location>
        <begin position="148"/>
        <end position="159"/>
    </location>
</feature>
<proteinExistence type="predicted"/>
<name>K1RRQ8_9ZZZZ</name>